<gene>
    <name evidence="3" type="ORF">SD37_04195</name>
</gene>
<evidence type="ECO:0000256" key="1">
    <source>
        <dbReference type="SAM" id="MobiDB-lite"/>
    </source>
</evidence>
<name>A0A193BRV7_AMYOR</name>
<dbReference type="STRING" id="31958.SD37_04195"/>
<sequence>MRKRPMAALVALAVLTLVAGCGGDGDGGDKVASISSPPSAASGDGKQQADNVSDEDKMRNYAKCMREHGVDMPDPKTDGEGKGSITIEAGGEGRLGDDKLKAAGDACRKLLPNGGEIKPPSPEELDKMRKEAKCMREHGIDFPDPDPTGKGAMALGTADQDMKKFEEAAKACGLGMSMRAAPAK</sequence>
<reference evidence="3 4" key="1">
    <citation type="journal article" date="2015" name="Genome Announc.">
        <title>Draft Genome Sequence of Norvancomycin-Producing Strain Amycolatopsis orientalis CPCC200066.</title>
        <authorList>
            <person name="Lei X."/>
            <person name="Yuan F."/>
            <person name="Shi Y."/>
            <person name="Li X."/>
            <person name="Wang L."/>
            <person name="Hong B."/>
        </authorList>
    </citation>
    <scope>NUCLEOTIDE SEQUENCE [LARGE SCALE GENOMIC DNA]</scope>
    <source>
        <strain evidence="3 4">B-37</strain>
    </source>
</reference>
<feature type="compositionally biased region" description="Low complexity" evidence="1">
    <location>
        <begin position="32"/>
        <end position="42"/>
    </location>
</feature>
<accession>A0A193BRV7</accession>
<evidence type="ECO:0000313" key="4">
    <source>
        <dbReference type="Proteomes" id="UP000093695"/>
    </source>
</evidence>
<keyword evidence="4" id="KW-1185">Reference proteome</keyword>
<organism evidence="3 4">
    <name type="scientific">Amycolatopsis orientalis</name>
    <name type="common">Nocardia orientalis</name>
    <dbReference type="NCBI Taxonomy" id="31958"/>
    <lineage>
        <taxon>Bacteria</taxon>
        <taxon>Bacillati</taxon>
        <taxon>Actinomycetota</taxon>
        <taxon>Actinomycetes</taxon>
        <taxon>Pseudonocardiales</taxon>
        <taxon>Pseudonocardiaceae</taxon>
        <taxon>Amycolatopsis</taxon>
    </lineage>
</organism>
<dbReference type="EMBL" id="CP016174">
    <property type="protein sequence ID" value="ANN14935.1"/>
    <property type="molecule type" value="Genomic_DNA"/>
</dbReference>
<protein>
    <submittedName>
        <fullName evidence="3">Uncharacterized protein</fullName>
    </submittedName>
</protein>
<evidence type="ECO:0000256" key="2">
    <source>
        <dbReference type="SAM" id="SignalP"/>
    </source>
</evidence>
<feature type="signal peptide" evidence="2">
    <location>
        <begin position="1"/>
        <end position="19"/>
    </location>
</feature>
<feature type="region of interest" description="Disordered" evidence="1">
    <location>
        <begin position="26"/>
        <end position="97"/>
    </location>
</feature>
<dbReference type="RefSeq" id="WP_044853905.1">
    <property type="nucleotide sequence ID" value="NZ_CP016174.1"/>
</dbReference>
<dbReference type="Proteomes" id="UP000093695">
    <property type="component" value="Chromosome"/>
</dbReference>
<dbReference type="KEGG" id="aori:SD37_04195"/>
<feature type="chain" id="PRO_5038566913" evidence="2">
    <location>
        <begin position="20"/>
        <end position="184"/>
    </location>
</feature>
<proteinExistence type="predicted"/>
<dbReference type="PROSITE" id="PS51257">
    <property type="entry name" value="PROKAR_LIPOPROTEIN"/>
    <property type="match status" value="1"/>
</dbReference>
<keyword evidence="2" id="KW-0732">Signal</keyword>
<evidence type="ECO:0000313" key="3">
    <source>
        <dbReference type="EMBL" id="ANN14935.1"/>
    </source>
</evidence>
<dbReference type="eggNOG" id="ENOG50335GQ">
    <property type="taxonomic scope" value="Bacteria"/>
</dbReference>
<feature type="compositionally biased region" description="Basic and acidic residues" evidence="1">
    <location>
        <begin position="54"/>
        <end position="81"/>
    </location>
</feature>
<dbReference type="AlphaFoldDB" id="A0A193BRV7"/>